<accession>A0A0K1E6R2</accession>
<dbReference type="PIRSF" id="PIRSF009320">
    <property type="entry name" value="Nuc_binding_HP_1000"/>
    <property type="match status" value="1"/>
</dbReference>
<dbReference type="PANTHER" id="PTHR13696">
    <property type="entry name" value="P-LOOP CONTAINING NUCLEOSIDE TRIPHOSPHATE HYDROLASE"/>
    <property type="match status" value="1"/>
</dbReference>
<feature type="domain" description="CobQ/CobB/MinD/ParA nucleotide binding" evidence="1">
    <location>
        <begin position="3"/>
        <end position="185"/>
    </location>
</feature>
<dbReference type="NCBIfam" id="NF041546">
    <property type="entry name" value="ParA_partition"/>
    <property type="match status" value="1"/>
</dbReference>
<dbReference type="Pfam" id="PF01656">
    <property type="entry name" value="CbiA"/>
    <property type="match status" value="1"/>
</dbReference>
<dbReference type="STRING" id="52.CMC5_004950"/>
<protein>
    <submittedName>
        <fullName evidence="2">ATPase</fullName>
    </submittedName>
</protein>
<dbReference type="OrthoDB" id="13869at2"/>
<name>A0A0K1E6R2_CHOCO</name>
<dbReference type="EMBL" id="CP012159">
    <property type="protein sequence ID" value="AKT36382.1"/>
    <property type="molecule type" value="Genomic_DNA"/>
</dbReference>
<dbReference type="Proteomes" id="UP000067626">
    <property type="component" value="Chromosome"/>
</dbReference>
<proteinExistence type="predicted"/>
<evidence type="ECO:0000313" key="2">
    <source>
        <dbReference type="EMBL" id="AKT36382.1"/>
    </source>
</evidence>
<dbReference type="AlphaFoldDB" id="A0A0K1E6R2"/>
<dbReference type="Gene3D" id="3.40.50.300">
    <property type="entry name" value="P-loop containing nucleotide triphosphate hydrolases"/>
    <property type="match status" value="1"/>
</dbReference>
<dbReference type="InterPro" id="IPR002586">
    <property type="entry name" value="CobQ/CobB/MinD/ParA_Nub-bd_dom"/>
</dbReference>
<dbReference type="InterPro" id="IPR048089">
    <property type="entry name" value="McdA"/>
</dbReference>
<sequence length="227" mass="23660">MIIALTGQKGGIGKSTTAVSLAVAAMERGRKVLVVDADPQGTIRTWGEVACEAGHPSPTIVAMGAAMHRPGQLLAVAPAYDVVLIDCPPRQGDVARSALMVADLAVFPCGPTAADAWALTAAVEVFEEARAVREELLGCVLITRKQGRTALGKGARSVLETTGLPVLQTELGYRIAYQEALAMGQGVSSYAPRDAAAREIVQLFDELEMLCHGQEARQGVAAQAAVA</sequence>
<dbReference type="InterPro" id="IPR050678">
    <property type="entry name" value="DNA_Partitioning_ATPase"/>
</dbReference>
<dbReference type="SUPFAM" id="SSF52540">
    <property type="entry name" value="P-loop containing nucleoside triphosphate hydrolases"/>
    <property type="match status" value="1"/>
</dbReference>
<dbReference type="KEGG" id="ccro:CMC5_004950"/>
<gene>
    <name evidence="2" type="ORF">CMC5_004950</name>
</gene>
<keyword evidence="3" id="KW-1185">Reference proteome</keyword>
<reference evidence="2 3" key="1">
    <citation type="submission" date="2015-07" db="EMBL/GenBank/DDBJ databases">
        <title>Genome analysis of myxobacterium Chondromyces crocatus Cm c5 reveals a high potential for natural compound synthesis and the genetic basis for the loss of fruiting body formation.</title>
        <authorList>
            <person name="Zaburannyi N."/>
            <person name="Bunk B."/>
            <person name="Maier J."/>
            <person name="Overmann J."/>
            <person name="Mueller R."/>
        </authorList>
    </citation>
    <scope>NUCLEOTIDE SEQUENCE [LARGE SCALE GENOMIC DNA]</scope>
    <source>
        <strain evidence="2 3">Cm c5</strain>
    </source>
</reference>
<organism evidence="2 3">
    <name type="scientific">Chondromyces crocatus</name>
    <dbReference type="NCBI Taxonomy" id="52"/>
    <lineage>
        <taxon>Bacteria</taxon>
        <taxon>Pseudomonadati</taxon>
        <taxon>Myxococcota</taxon>
        <taxon>Polyangia</taxon>
        <taxon>Polyangiales</taxon>
        <taxon>Polyangiaceae</taxon>
        <taxon>Chondromyces</taxon>
    </lineage>
</organism>
<dbReference type="CDD" id="cd02042">
    <property type="entry name" value="ParAB_family"/>
    <property type="match status" value="1"/>
</dbReference>
<dbReference type="InterPro" id="IPR027417">
    <property type="entry name" value="P-loop_NTPase"/>
</dbReference>
<evidence type="ECO:0000313" key="3">
    <source>
        <dbReference type="Proteomes" id="UP000067626"/>
    </source>
</evidence>
<dbReference type="RefSeq" id="WP_050428907.1">
    <property type="nucleotide sequence ID" value="NZ_CP012159.1"/>
</dbReference>
<dbReference type="PANTHER" id="PTHR13696:SF96">
    <property type="entry name" value="COBQ_COBB_MIND_PARA NUCLEOTIDE BINDING DOMAIN-CONTAINING PROTEIN"/>
    <property type="match status" value="1"/>
</dbReference>
<evidence type="ECO:0000259" key="1">
    <source>
        <dbReference type="Pfam" id="PF01656"/>
    </source>
</evidence>